<gene>
    <name evidence="1" type="ORF">HPB47_017146</name>
</gene>
<name>A0AC60QPB0_IXOPE</name>
<evidence type="ECO:0000313" key="1">
    <source>
        <dbReference type="EMBL" id="KAG0438096.1"/>
    </source>
</evidence>
<protein>
    <submittedName>
        <fullName evidence="1">Uncharacterized protein</fullName>
    </submittedName>
</protein>
<comment type="caution">
    <text evidence="1">The sequence shown here is derived from an EMBL/GenBank/DDBJ whole genome shotgun (WGS) entry which is preliminary data.</text>
</comment>
<keyword evidence="2" id="KW-1185">Reference proteome</keyword>
<sequence length="125" mass="13374">MTLTYFVVELNKLAATCEFGAFLEEALRERRIAGLQAGTIRCRLLAMPDTEVTWDHACSIATATEAAAQDKKNMLTSSNAGTTSERQGRQLATSTSTAASDSDDERADQVKGACTESDESCGSKD</sequence>
<proteinExistence type="predicted"/>
<evidence type="ECO:0000313" key="2">
    <source>
        <dbReference type="Proteomes" id="UP000805193"/>
    </source>
</evidence>
<dbReference type="Proteomes" id="UP000805193">
    <property type="component" value="Unassembled WGS sequence"/>
</dbReference>
<accession>A0AC60QPB0</accession>
<reference evidence="1 2" key="1">
    <citation type="journal article" date="2020" name="Cell">
        <title>Large-Scale Comparative Analyses of Tick Genomes Elucidate Their Genetic Diversity and Vector Capacities.</title>
        <authorList>
            <consortium name="Tick Genome and Microbiome Consortium (TIGMIC)"/>
            <person name="Jia N."/>
            <person name="Wang J."/>
            <person name="Shi W."/>
            <person name="Du L."/>
            <person name="Sun Y."/>
            <person name="Zhan W."/>
            <person name="Jiang J.F."/>
            <person name="Wang Q."/>
            <person name="Zhang B."/>
            <person name="Ji P."/>
            <person name="Bell-Sakyi L."/>
            <person name="Cui X.M."/>
            <person name="Yuan T.T."/>
            <person name="Jiang B.G."/>
            <person name="Yang W.F."/>
            <person name="Lam T.T."/>
            <person name="Chang Q.C."/>
            <person name="Ding S.J."/>
            <person name="Wang X.J."/>
            <person name="Zhu J.G."/>
            <person name="Ruan X.D."/>
            <person name="Zhao L."/>
            <person name="Wei J.T."/>
            <person name="Ye R.Z."/>
            <person name="Que T.C."/>
            <person name="Du C.H."/>
            <person name="Zhou Y.H."/>
            <person name="Cheng J.X."/>
            <person name="Dai P.F."/>
            <person name="Guo W.B."/>
            <person name="Han X.H."/>
            <person name="Huang E.J."/>
            <person name="Li L.F."/>
            <person name="Wei W."/>
            <person name="Gao Y.C."/>
            <person name="Liu J.Z."/>
            <person name="Shao H.Z."/>
            <person name="Wang X."/>
            <person name="Wang C.C."/>
            <person name="Yang T.C."/>
            <person name="Huo Q.B."/>
            <person name="Li W."/>
            <person name="Chen H.Y."/>
            <person name="Chen S.E."/>
            <person name="Zhou L.G."/>
            <person name="Ni X.B."/>
            <person name="Tian J.H."/>
            <person name="Sheng Y."/>
            <person name="Liu T."/>
            <person name="Pan Y.S."/>
            <person name="Xia L.Y."/>
            <person name="Li J."/>
            <person name="Zhao F."/>
            <person name="Cao W.C."/>
        </authorList>
    </citation>
    <scope>NUCLEOTIDE SEQUENCE [LARGE SCALE GENOMIC DNA]</scope>
    <source>
        <strain evidence="1">Iper-2018</strain>
    </source>
</reference>
<dbReference type="EMBL" id="JABSTQ010006018">
    <property type="protein sequence ID" value="KAG0438096.1"/>
    <property type="molecule type" value="Genomic_DNA"/>
</dbReference>
<organism evidence="1 2">
    <name type="scientific">Ixodes persulcatus</name>
    <name type="common">Taiga tick</name>
    <dbReference type="NCBI Taxonomy" id="34615"/>
    <lineage>
        <taxon>Eukaryota</taxon>
        <taxon>Metazoa</taxon>
        <taxon>Ecdysozoa</taxon>
        <taxon>Arthropoda</taxon>
        <taxon>Chelicerata</taxon>
        <taxon>Arachnida</taxon>
        <taxon>Acari</taxon>
        <taxon>Parasitiformes</taxon>
        <taxon>Ixodida</taxon>
        <taxon>Ixodoidea</taxon>
        <taxon>Ixodidae</taxon>
        <taxon>Ixodinae</taxon>
        <taxon>Ixodes</taxon>
    </lineage>
</organism>